<sequence length="194" mass="22051">MRSPHPIGLRTSLQLGIALCLAVALASPIFAKDDFEVRQAQIRLVDGLYRLSAQVDFDLSDNALEALDNGVPLTIVTHIQVRRTEAWMWEDSLLDLQIRNAIRYKPLSENYEVYRLPGSTGRSFVTREAAIRALGELTDLQLVDQKALDPNEDYEVQIKVFLDIEQLPLPLRPLAYLMPSWKLASGWTKWPITH</sequence>
<proteinExistence type="predicted"/>
<keyword evidence="2" id="KW-1185">Reference proteome</keyword>
<dbReference type="Proteomes" id="UP001597337">
    <property type="component" value="Unassembled WGS sequence"/>
</dbReference>
<dbReference type="EMBL" id="JBHUHX010000007">
    <property type="protein sequence ID" value="MFD2110919.1"/>
    <property type="molecule type" value="Genomic_DNA"/>
</dbReference>
<protein>
    <submittedName>
        <fullName evidence="1">DUF4390 domain-containing protein</fullName>
    </submittedName>
</protein>
<evidence type="ECO:0000313" key="1">
    <source>
        <dbReference type="EMBL" id="MFD2110919.1"/>
    </source>
</evidence>
<accession>A0ABW4Y4M0</accession>
<dbReference type="Pfam" id="PF14334">
    <property type="entry name" value="DUF4390"/>
    <property type="match status" value="1"/>
</dbReference>
<organism evidence="1 2">
    <name type="scientific">Thiorhodococcus fuscus</name>
    <dbReference type="NCBI Taxonomy" id="527200"/>
    <lineage>
        <taxon>Bacteria</taxon>
        <taxon>Pseudomonadati</taxon>
        <taxon>Pseudomonadota</taxon>
        <taxon>Gammaproteobacteria</taxon>
        <taxon>Chromatiales</taxon>
        <taxon>Chromatiaceae</taxon>
        <taxon>Thiorhodococcus</taxon>
    </lineage>
</organism>
<gene>
    <name evidence="1" type="ORF">ACFSJC_03580</name>
</gene>
<comment type="caution">
    <text evidence="1">The sequence shown here is derived from an EMBL/GenBank/DDBJ whole genome shotgun (WGS) entry which is preliminary data.</text>
</comment>
<dbReference type="RefSeq" id="WP_386023329.1">
    <property type="nucleotide sequence ID" value="NZ_JBHUHX010000007.1"/>
</dbReference>
<reference evidence="2" key="1">
    <citation type="journal article" date="2019" name="Int. J. Syst. Evol. Microbiol.">
        <title>The Global Catalogue of Microorganisms (GCM) 10K type strain sequencing project: providing services to taxonomists for standard genome sequencing and annotation.</title>
        <authorList>
            <consortium name="The Broad Institute Genomics Platform"/>
            <consortium name="The Broad Institute Genome Sequencing Center for Infectious Disease"/>
            <person name="Wu L."/>
            <person name="Ma J."/>
        </authorList>
    </citation>
    <scope>NUCLEOTIDE SEQUENCE [LARGE SCALE GENOMIC DNA]</scope>
    <source>
        <strain evidence="2">KACC 12597</strain>
    </source>
</reference>
<dbReference type="InterPro" id="IPR025500">
    <property type="entry name" value="DUF4390"/>
</dbReference>
<name>A0ABW4Y4M0_9GAMM</name>
<evidence type="ECO:0000313" key="2">
    <source>
        <dbReference type="Proteomes" id="UP001597337"/>
    </source>
</evidence>